<dbReference type="Pfam" id="PF15901">
    <property type="entry name" value="Sortilin_C"/>
    <property type="match status" value="1"/>
</dbReference>
<feature type="transmembrane region" description="Helical" evidence="3">
    <location>
        <begin position="759"/>
        <end position="779"/>
    </location>
</feature>
<sequence>MAFWLTCCYLLFFFLLPCRVCSNSSIVDSSQLLPNAASPIQVKYLYRVDGSFCVFLRTELGRVYSNSQSGKGPWSLQLSEEEYKNGFFAIDLVTHPKNPNKLLVVDKQGSFAVTTEALSDTDGLTFHLSYVGKDLKGPVSVEKVKQHPEYPDYLLVAVFAGDCGDLSPSQRDDIPFCTRVVYGSNDFGFSWSFLQDYVYDYEFMPSFVVENCPYANRRNYFLPFLHRSQPRIVIIMTIVSEEDRDKPQDLFSWHGNVELIASVDWFQSKPQFVMSHIYSFAFVGRLLYAAQVDPHEHSSVLLKVSRDGGATFESVSMPFVLQQQSFHIMSTEKIGGQNALLAVLHGTQDSKPYYNLYLSDSTGTKFSLSLRRAIFEDFSLIRGVQGMMLTNAYDPEASRLDRPRTLLSFDNGGTWHRLIMNHSSVPQFTFYKRDTQNNKYYLAPPDSELVILGSASSFYGEYSLESAYSLNSTSGYILAHGVVLPGPESTLRTDTASLWLSSDGGITWLEISPPGQYIFEYGDFGSLIVYAETEETSTLYYSWTGGMSWSSLSLDRKMVISNILSEPNAIQERMLVLGKQDKDGVVVYLDFGNLDIRPCDSLQDPNTISKMKPCADDPMQWNEENAHNIPRDKSWDESDYCSFCPADALGGKCPLGRKDCYIRRRAEILCNNRESFRSRLSSVSCPCTIDDYQCDIGYERKPGSTECHPSYGTNDVSSHCGHLESKGYVLIPGDTCDATKGLNLLPSRSSCIAYWIRRVVYILFWILSIPMFMFSMILLTSCMKGDFRDVSSWEELFGLFIGQCRAVWLSLLLGFQWIVSTIQQIIDNVIKTSRSGLARGYTTIDRNG</sequence>
<keyword evidence="2" id="KW-0325">Glycoprotein</keyword>
<dbReference type="InterPro" id="IPR031777">
    <property type="entry name" value="Sortilin_C"/>
</dbReference>
<evidence type="ECO:0000256" key="1">
    <source>
        <dbReference type="ARBA" id="ARBA00022737"/>
    </source>
</evidence>
<dbReference type="PANTHER" id="PTHR12106">
    <property type="entry name" value="SORTILIN RELATED"/>
    <property type="match status" value="1"/>
</dbReference>
<feature type="chain" id="PRO_5043317253" description="VPS10 domain-containing protein" evidence="4">
    <location>
        <begin position="23"/>
        <end position="848"/>
    </location>
</feature>
<evidence type="ECO:0000256" key="2">
    <source>
        <dbReference type="ARBA" id="ARBA00023180"/>
    </source>
</evidence>
<keyword evidence="1" id="KW-0677">Repeat</keyword>
<protein>
    <recommendedName>
        <fullName evidence="5">VPS10 domain-containing protein</fullName>
    </recommendedName>
</protein>
<dbReference type="AlphaFoldDB" id="A0AAV9IPK6"/>
<keyword evidence="3" id="KW-1133">Transmembrane helix</keyword>
<evidence type="ECO:0000256" key="4">
    <source>
        <dbReference type="SAM" id="SignalP"/>
    </source>
</evidence>
<feature type="domain" description="VPS10" evidence="5">
    <location>
        <begin position="65"/>
        <end position="754"/>
    </location>
</feature>
<dbReference type="InterPro" id="IPR031778">
    <property type="entry name" value="Sortilin_N"/>
</dbReference>
<dbReference type="GO" id="GO:0006892">
    <property type="term" value="P:post-Golgi vesicle-mediated transport"/>
    <property type="evidence" value="ECO:0007669"/>
    <property type="project" value="TreeGrafter"/>
</dbReference>
<keyword evidence="3" id="KW-0472">Membrane</keyword>
<dbReference type="EMBL" id="JANCYU010000075">
    <property type="protein sequence ID" value="KAK4529101.1"/>
    <property type="molecule type" value="Genomic_DNA"/>
</dbReference>
<evidence type="ECO:0000259" key="5">
    <source>
        <dbReference type="SMART" id="SM00602"/>
    </source>
</evidence>
<dbReference type="InterPro" id="IPR050310">
    <property type="entry name" value="VPS10-sortilin"/>
</dbReference>
<evidence type="ECO:0000313" key="7">
    <source>
        <dbReference type="Proteomes" id="UP001300502"/>
    </source>
</evidence>
<dbReference type="GO" id="GO:0016020">
    <property type="term" value="C:membrane"/>
    <property type="evidence" value="ECO:0007669"/>
    <property type="project" value="InterPro"/>
</dbReference>
<accession>A0AAV9IPK6</accession>
<keyword evidence="3" id="KW-0812">Transmembrane</keyword>
<dbReference type="Pfam" id="PF15902">
    <property type="entry name" value="Sortilin-Vps10"/>
    <property type="match status" value="1"/>
</dbReference>
<evidence type="ECO:0000256" key="3">
    <source>
        <dbReference type="SAM" id="Phobius"/>
    </source>
</evidence>
<keyword evidence="7" id="KW-1185">Reference proteome</keyword>
<organism evidence="6 7">
    <name type="scientific">Galdieria yellowstonensis</name>
    <dbReference type="NCBI Taxonomy" id="3028027"/>
    <lineage>
        <taxon>Eukaryota</taxon>
        <taxon>Rhodophyta</taxon>
        <taxon>Bangiophyceae</taxon>
        <taxon>Galdieriales</taxon>
        <taxon>Galdieriaceae</taxon>
        <taxon>Galdieria</taxon>
    </lineage>
</organism>
<dbReference type="GO" id="GO:0005794">
    <property type="term" value="C:Golgi apparatus"/>
    <property type="evidence" value="ECO:0007669"/>
    <property type="project" value="TreeGrafter"/>
</dbReference>
<proteinExistence type="predicted"/>
<reference evidence="6 7" key="1">
    <citation type="submission" date="2022-07" db="EMBL/GenBank/DDBJ databases">
        <title>Genome-wide signatures of adaptation to extreme environments.</title>
        <authorList>
            <person name="Cho C.H."/>
            <person name="Yoon H.S."/>
        </authorList>
    </citation>
    <scope>NUCLEOTIDE SEQUENCE [LARGE SCALE GENOMIC DNA]</scope>
    <source>
        <strain evidence="6 7">108.79 E11</strain>
    </source>
</reference>
<evidence type="ECO:0000313" key="6">
    <source>
        <dbReference type="EMBL" id="KAK4529101.1"/>
    </source>
</evidence>
<dbReference type="SMART" id="SM00602">
    <property type="entry name" value="VPS10"/>
    <property type="match status" value="1"/>
</dbReference>
<dbReference type="Gene3D" id="3.30.60.270">
    <property type="match status" value="1"/>
</dbReference>
<keyword evidence="4" id="KW-0732">Signal</keyword>
<feature type="transmembrane region" description="Helical" evidence="3">
    <location>
        <begin position="799"/>
        <end position="819"/>
    </location>
</feature>
<feature type="signal peptide" evidence="4">
    <location>
        <begin position="1"/>
        <end position="22"/>
    </location>
</feature>
<gene>
    <name evidence="6" type="ORF">GAYE_SCF7681MG7053</name>
</gene>
<dbReference type="PANTHER" id="PTHR12106:SF27">
    <property type="entry name" value="SORTILIN-RELATED RECEPTOR"/>
    <property type="match status" value="1"/>
</dbReference>
<comment type="caution">
    <text evidence="6">The sequence shown here is derived from an EMBL/GenBank/DDBJ whole genome shotgun (WGS) entry which is preliminary data.</text>
</comment>
<dbReference type="SUPFAM" id="SSF110296">
    <property type="entry name" value="Oligoxyloglucan reducing end-specific cellobiohydrolase"/>
    <property type="match status" value="1"/>
</dbReference>
<name>A0AAV9IPK6_9RHOD</name>
<dbReference type="Proteomes" id="UP001300502">
    <property type="component" value="Unassembled WGS sequence"/>
</dbReference>
<dbReference type="InterPro" id="IPR006581">
    <property type="entry name" value="VPS10"/>
</dbReference>